<reference evidence="2" key="1">
    <citation type="submission" date="2022-11" db="EMBL/GenBank/DDBJ databases">
        <title>Complete Genome Sequences of three Polynucleobacter sp. Subcluster PnecC Strains KF022, KF023, and KF032 Isolated from a Shallow Eutrophic Lake in Japan.</title>
        <authorList>
            <person name="Ogata Y."/>
            <person name="Watanabe K."/>
            <person name="Takemine S."/>
            <person name="Shindo C."/>
            <person name="Kurokawa R."/>
            <person name="Suda W."/>
        </authorList>
    </citation>
    <scope>NUCLEOTIDE SEQUENCE</scope>
    <source>
        <strain evidence="2">KF023</strain>
    </source>
</reference>
<dbReference type="EMBL" id="AP026973">
    <property type="protein sequence ID" value="BDT76852.1"/>
    <property type="molecule type" value="Genomic_DNA"/>
</dbReference>
<dbReference type="PIRSF" id="PIRSF036226">
    <property type="entry name" value="UCP036226"/>
    <property type="match status" value="1"/>
</dbReference>
<dbReference type="InterPro" id="IPR014602">
    <property type="entry name" value="UCP036226"/>
</dbReference>
<dbReference type="RefSeq" id="WP_281743257.1">
    <property type="nucleotide sequence ID" value="NZ_AP026973.1"/>
</dbReference>
<dbReference type="Gene3D" id="2.40.128.20">
    <property type="match status" value="1"/>
</dbReference>
<dbReference type="Proteomes" id="UP001211097">
    <property type="component" value="Chromosome"/>
</dbReference>
<accession>A0A9C7CLP0</accession>
<evidence type="ECO:0000259" key="1">
    <source>
        <dbReference type="Pfam" id="PF08768"/>
    </source>
</evidence>
<protein>
    <submittedName>
        <fullName evidence="2">FABP family protein</fullName>
    </submittedName>
</protein>
<evidence type="ECO:0000313" key="2">
    <source>
        <dbReference type="EMBL" id="BDT76852.1"/>
    </source>
</evidence>
<organism evidence="2">
    <name type="scientific">Polynucleobacter yangtzensis</name>
    <dbReference type="NCBI Taxonomy" id="1743159"/>
    <lineage>
        <taxon>Bacteria</taxon>
        <taxon>Pseudomonadati</taxon>
        <taxon>Pseudomonadota</taxon>
        <taxon>Betaproteobacteria</taxon>
        <taxon>Burkholderiales</taxon>
        <taxon>Burkholderiaceae</taxon>
        <taxon>Polynucleobacter</taxon>
    </lineage>
</organism>
<feature type="domain" description="THAP4-like heme-binding" evidence="1">
    <location>
        <begin position="23"/>
        <end position="198"/>
    </location>
</feature>
<dbReference type="KEGG" id="pyt:PKF023_06550"/>
<dbReference type="InterPro" id="IPR012674">
    <property type="entry name" value="Calycin"/>
</dbReference>
<proteinExistence type="predicted"/>
<dbReference type="SUPFAM" id="SSF50814">
    <property type="entry name" value="Lipocalins"/>
    <property type="match status" value="1"/>
</dbReference>
<gene>
    <name evidence="2" type="ORF">PKF023_06550</name>
</gene>
<name>A0A9C7CLP0_9BURK</name>
<sequence>MSDFPSDIFTEPQGYSVNTLEQLGPLTGMAGIWEGIRGLDVKPKAEGPKKQAYVERIELQPIDPQTNGPQLFYGLRYHTHITKPDQVKTYHDQVGYWLWEPATGNIIHTLSIPRGMITMATGKAASNAKQFELLAKEDDRCAGISSNPFLDYAFKTVEFRIQVSIHDDGTWSYEQDTVMKIKDQEELFHHVDNNTLHKIGEATPNPLAR</sequence>
<dbReference type="InterPro" id="IPR014878">
    <property type="entry name" value="THAP4-like_heme-bd"/>
</dbReference>
<dbReference type="AlphaFoldDB" id="A0A9C7CLP0"/>
<dbReference type="Pfam" id="PF08768">
    <property type="entry name" value="THAP4_heme-bd"/>
    <property type="match status" value="1"/>
</dbReference>